<evidence type="ECO:0000313" key="1">
    <source>
        <dbReference type="EMBL" id="MBA0607350.1"/>
    </source>
</evidence>
<dbReference type="Proteomes" id="UP000593561">
    <property type="component" value="Unassembled WGS sequence"/>
</dbReference>
<comment type="caution">
    <text evidence="1">The sequence shown here is derived from an EMBL/GenBank/DDBJ whole genome shotgun (WGS) entry which is preliminary data.</text>
</comment>
<evidence type="ECO:0000313" key="2">
    <source>
        <dbReference type="Proteomes" id="UP000593561"/>
    </source>
</evidence>
<sequence length="148" mass="16579">MPQLNTSLQFHLTPIVMINGLSRCDLLLNSQNFCHLILAGMENSLPSRLCYQRLWGIQNRRALNLGWTYYLDAFSSLAVKLPSSFALKGQSPSARGNLCMPPLPFDRPMPHRNCLPEVVPWPIGGLFWLPPKLRKKGPKPIPGNSEAS</sequence>
<protein>
    <submittedName>
        <fullName evidence="1">Uncharacterized protein</fullName>
    </submittedName>
</protein>
<proteinExistence type="predicted"/>
<organism evidence="1 2">
    <name type="scientific">Gossypium davidsonii</name>
    <name type="common">Davidson's cotton</name>
    <name type="synonym">Gossypium klotzschianum subsp. davidsonii</name>
    <dbReference type="NCBI Taxonomy" id="34287"/>
    <lineage>
        <taxon>Eukaryota</taxon>
        <taxon>Viridiplantae</taxon>
        <taxon>Streptophyta</taxon>
        <taxon>Embryophyta</taxon>
        <taxon>Tracheophyta</taxon>
        <taxon>Spermatophyta</taxon>
        <taxon>Magnoliopsida</taxon>
        <taxon>eudicotyledons</taxon>
        <taxon>Gunneridae</taxon>
        <taxon>Pentapetalae</taxon>
        <taxon>rosids</taxon>
        <taxon>malvids</taxon>
        <taxon>Malvales</taxon>
        <taxon>Malvaceae</taxon>
        <taxon>Malvoideae</taxon>
        <taxon>Gossypium</taxon>
    </lineage>
</organism>
<dbReference type="AlphaFoldDB" id="A0A7J8R1C1"/>
<reference evidence="1 2" key="1">
    <citation type="journal article" date="2019" name="Genome Biol. Evol.">
        <title>Insights into the evolution of the New World diploid cottons (Gossypium, subgenus Houzingenia) based on genome sequencing.</title>
        <authorList>
            <person name="Grover C.E."/>
            <person name="Arick M.A. 2nd"/>
            <person name="Thrash A."/>
            <person name="Conover J.L."/>
            <person name="Sanders W.S."/>
            <person name="Peterson D.G."/>
            <person name="Frelichowski J.E."/>
            <person name="Scheffler J.A."/>
            <person name="Scheffler B.E."/>
            <person name="Wendel J.F."/>
        </authorList>
    </citation>
    <scope>NUCLEOTIDE SEQUENCE [LARGE SCALE GENOMIC DNA]</scope>
    <source>
        <strain evidence="1">27</strain>
        <tissue evidence="1">Leaf</tissue>
    </source>
</reference>
<dbReference type="EMBL" id="JABFAC010000002">
    <property type="protein sequence ID" value="MBA0607350.1"/>
    <property type="molecule type" value="Genomic_DNA"/>
</dbReference>
<accession>A0A7J8R1C1</accession>
<keyword evidence="2" id="KW-1185">Reference proteome</keyword>
<name>A0A7J8R1C1_GOSDV</name>
<gene>
    <name evidence="1" type="ORF">Godav_019666</name>
</gene>